<keyword evidence="2" id="KW-1185">Reference proteome</keyword>
<dbReference type="InterPro" id="IPR046075">
    <property type="entry name" value="DUF6093"/>
</dbReference>
<organism evidence="1 2">
    <name type="scientific">Flaviflexus equikiangi</name>
    <dbReference type="NCBI Taxonomy" id="2758573"/>
    <lineage>
        <taxon>Bacteria</taxon>
        <taxon>Bacillati</taxon>
        <taxon>Actinomycetota</taxon>
        <taxon>Actinomycetes</taxon>
        <taxon>Actinomycetales</taxon>
        <taxon>Actinomycetaceae</taxon>
        <taxon>Flaviflexus</taxon>
    </lineage>
</organism>
<name>A0ABS2TCJ0_9ACTO</name>
<reference evidence="2" key="1">
    <citation type="submission" date="2021-02" db="EMBL/GenBank/DDBJ databases">
        <title>Leucobacter sp. CX169.</title>
        <authorList>
            <person name="Cheng Y."/>
        </authorList>
    </citation>
    <scope>NUCLEOTIDE SEQUENCE [LARGE SCALE GENOMIC DNA]</scope>
    <source>
        <strain evidence="2">JY899</strain>
    </source>
</reference>
<evidence type="ECO:0000313" key="1">
    <source>
        <dbReference type="EMBL" id="MBM9432342.1"/>
    </source>
</evidence>
<comment type="caution">
    <text evidence="1">The sequence shown here is derived from an EMBL/GenBank/DDBJ whole genome shotgun (WGS) entry which is preliminary data.</text>
</comment>
<dbReference type="EMBL" id="JAFFJS010000001">
    <property type="protein sequence ID" value="MBM9432342.1"/>
    <property type="molecule type" value="Genomic_DNA"/>
</dbReference>
<dbReference type="RefSeq" id="WP_187995917.1">
    <property type="nucleotide sequence ID" value="NZ_JACEXG010000001.1"/>
</dbReference>
<accession>A0ABS2TCJ0</accession>
<gene>
    <name evidence="1" type="ORF">JVW63_01270</name>
</gene>
<proteinExistence type="predicted"/>
<dbReference type="Pfam" id="PF19586">
    <property type="entry name" value="DUF6093"/>
    <property type="match status" value="1"/>
</dbReference>
<sequence length="140" mass="15062">MTIHTALLAGRAAAERLMRATILVERETGPIVYDEDGANPRREAVTVYRGRGKVQSYEGHEQPVTAAGQAIAMLRTRVDVPVGSGPFIPGDRVKILENPDDPILETVELRIAALAPFKSMATAYRVFADIVKPNSGGAHG</sequence>
<evidence type="ECO:0000313" key="2">
    <source>
        <dbReference type="Proteomes" id="UP000705983"/>
    </source>
</evidence>
<protein>
    <submittedName>
        <fullName evidence="1">Uncharacterized protein</fullName>
    </submittedName>
</protein>
<dbReference type="Proteomes" id="UP000705983">
    <property type="component" value="Unassembled WGS sequence"/>
</dbReference>